<dbReference type="PANTHER" id="PTHR32089:SF112">
    <property type="entry name" value="LYSOZYME-LIKE PROTEIN-RELATED"/>
    <property type="match status" value="1"/>
</dbReference>
<evidence type="ECO:0000256" key="4">
    <source>
        <dbReference type="ARBA" id="ARBA00029447"/>
    </source>
</evidence>
<dbReference type="GO" id="GO:0005886">
    <property type="term" value="C:plasma membrane"/>
    <property type="evidence" value="ECO:0007669"/>
    <property type="project" value="UniProtKB-SubCell"/>
</dbReference>
<dbReference type="PROSITE" id="PS50885">
    <property type="entry name" value="HAMP"/>
    <property type="match status" value="1"/>
</dbReference>
<evidence type="ECO:0000256" key="5">
    <source>
        <dbReference type="PROSITE-ProRule" id="PRU00284"/>
    </source>
</evidence>
<accession>A0A4Q9VMX0</accession>
<keyword evidence="2" id="KW-1003">Cell membrane</keyword>
<dbReference type="InterPro" id="IPR003660">
    <property type="entry name" value="HAMP_dom"/>
</dbReference>
<feature type="coiled-coil region" evidence="6">
    <location>
        <begin position="256"/>
        <end position="283"/>
    </location>
</feature>
<dbReference type="SMART" id="SM00283">
    <property type="entry name" value="MA"/>
    <property type="match status" value="1"/>
</dbReference>
<feature type="domain" description="Methyl-accepting transducer" evidence="8">
    <location>
        <begin position="413"/>
        <end position="649"/>
    </location>
</feature>
<evidence type="ECO:0000259" key="10">
    <source>
        <dbReference type="PROSITE" id="PS50885"/>
    </source>
</evidence>
<dbReference type="SMART" id="SM01358">
    <property type="entry name" value="HBM"/>
    <property type="match status" value="1"/>
</dbReference>
<dbReference type="Pfam" id="PF00015">
    <property type="entry name" value="MCPsignal"/>
    <property type="match status" value="1"/>
</dbReference>
<dbReference type="CDD" id="cd06225">
    <property type="entry name" value="HAMP"/>
    <property type="match status" value="1"/>
</dbReference>
<name>A0A4Q9VMX0_9HYPH</name>
<evidence type="ECO:0000256" key="3">
    <source>
        <dbReference type="ARBA" id="ARBA00023224"/>
    </source>
</evidence>
<dbReference type="SMART" id="SM00304">
    <property type="entry name" value="HAMP"/>
    <property type="match status" value="1"/>
</dbReference>
<keyword evidence="3 5" id="KW-0807">Transducer</keyword>
<feature type="domain" description="T-SNARE coiled-coil homology" evidence="9">
    <location>
        <begin position="565"/>
        <end position="627"/>
    </location>
</feature>
<feature type="domain" description="HAMP" evidence="10">
    <location>
        <begin position="319"/>
        <end position="372"/>
    </location>
</feature>
<evidence type="ECO:0000256" key="6">
    <source>
        <dbReference type="SAM" id="Coils"/>
    </source>
</evidence>
<evidence type="ECO:0000259" key="8">
    <source>
        <dbReference type="PROSITE" id="PS50111"/>
    </source>
</evidence>
<evidence type="ECO:0000313" key="12">
    <source>
        <dbReference type="Proteomes" id="UP000292781"/>
    </source>
</evidence>
<dbReference type="PROSITE" id="PS50192">
    <property type="entry name" value="T_SNARE"/>
    <property type="match status" value="1"/>
</dbReference>
<dbReference type="AlphaFoldDB" id="A0A4Q9VMX0"/>
<proteinExistence type="inferred from homology"/>
<keyword evidence="7" id="KW-1133">Transmembrane helix</keyword>
<dbReference type="EMBL" id="SJFN01000017">
    <property type="protein sequence ID" value="TBW36980.1"/>
    <property type="molecule type" value="Genomic_DNA"/>
</dbReference>
<feature type="transmembrane region" description="Helical" evidence="7">
    <location>
        <begin position="13"/>
        <end position="32"/>
    </location>
</feature>
<dbReference type="OrthoDB" id="3378718at2"/>
<comment type="similarity">
    <text evidence="4">Belongs to the methyl-accepting chemotaxis (MCP) protein family.</text>
</comment>
<dbReference type="GO" id="GO:0007165">
    <property type="term" value="P:signal transduction"/>
    <property type="evidence" value="ECO:0007669"/>
    <property type="project" value="UniProtKB-KW"/>
</dbReference>
<evidence type="ECO:0000256" key="1">
    <source>
        <dbReference type="ARBA" id="ARBA00004429"/>
    </source>
</evidence>
<feature type="transmembrane region" description="Helical" evidence="7">
    <location>
        <begin position="298"/>
        <end position="321"/>
    </location>
</feature>
<gene>
    <name evidence="11" type="ORF">EYW49_12570</name>
</gene>
<sequence length="669" mass="71559">MVFFDNLRIARKLMLGFSLVIVVLIGVGLMSLRAFDRTSDTFDAYVRTADAETMALKLYGNFLEYRRAAREAIYTELPDTTAAVKDRATLFRHDVGAGTERLTDPAHRTILATATESFEDYDRELTRIIALKAEARRLLHDVLEPTGSQLRVDVDGFLADERFAAPARDALVVALADLQQVRILASKVLVQRTPDSLAEVRRVIERTGRDLDRVVASTPNGEAHRAAEGLKVGFGRYVTAFEKSIEIDVEITDKVAPAMRRKVEKLTNAVEELLKRLDADEATVAKDAATEMTGSRRLLWIGTIGGTLLSLVLALLLGRFISRPIVDTTATMRRIAGGDTATVVEGVARTDEIGEMAKTLEVFKTSLAETERMRAEQERAKAEAERDRRTAMHRLADAFEAAVGDIVQSVVSASAQLQGAAQTMSASAEEVSAQSGSVAAASEEASTNVETVASAAEELTSSIAEIKRQVDESAQVAGRATQETAQTAGKIRTLATAASRIGQVVDLINSIAGQTNLLALNATIEAARAGDAGRGFAVVAAEVKQLADQTARATSEIGTQIADIQASTSESVTAIGGISEVIQRLDQIAASISASVEQQGFATREIARNVTEASAGTHQVSENIVGITQAASDSSAAASQVLAAARDLNQQSGRLRSEMSEFLRTVRAG</sequence>
<organism evidence="11 12">
    <name type="scientific">Siculibacillus lacustris</name>
    <dbReference type="NCBI Taxonomy" id="1549641"/>
    <lineage>
        <taxon>Bacteria</taxon>
        <taxon>Pseudomonadati</taxon>
        <taxon>Pseudomonadota</taxon>
        <taxon>Alphaproteobacteria</taxon>
        <taxon>Hyphomicrobiales</taxon>
        <taxon>Ancalomicrobiaceae</taxon>
        <taxon>Siculibacillus</taxon>
    </lineage>
</organism>
<dbReference type="InterPro" id="IPR000727">
    <property type="entry name" value="T_SNARE_dom"/>
</dbReference>
<keyword evidence="12" id="KW-1185">Reference proteome</keyword>
<keyword evidence="2" id="KW-0997">Cell inner membrane</keyword>
<dbReference type="Gene3D" id="1.10.287.950">
    <property type="entry name" value="Methyl-accepting chemotaxis protein"/>
    <property type="match status" value="1"/>
</dbReference>
<evidence type="ECO:0000256" key="2">
    <source>
        <dbReference type="ARBA" id="ARBA00022519"/>
    </source>
</evidence>
<reference evidence="11 12" key="1">
    <citation type="submission" date="2019-02" db="EMBL/GenBank/DDBJ databases">
        <title>Siculibacillus lacustris gen. nov., sp. nov., a new rosette-forming bacterium isolated from a freshwater crater lake (Lake St. Ana, Romania).</title>
        <authorList>
            <person name="Felfoldi T."/>
            <person name="Marton Z."/>
            <person name="Szabo A."/>
            <person name="Mentes A."/>
            <person name="Boka K."/>
            <person name="Marialigeti K."/>
            <person name="Mathe I."/>
            <person name="Koncz M."/>
            <person name="Schumann P."/>
            <person name="Toth E."/>
        </authorList>
    </citation>
    <scope>NUCLEOTIDE SEQUENCE [LARGE SCALE GENOMIC DNA]</scope>
    <source>
        <strain evidence="11 12">SA-279</strain>
    </source>
</reference>
<dbReference type="PROSITE" id="PS50111">
    <property type="entry name" value="CHEMOTAXIS_TRANSDUC_2"/>
    <property type="match status" value="1"/>
</dbReference>
<dbReference type="PANTHER" id="PTHR32089">
    <property type="entry name" value="METHYL-ACCEPTING CHEMOTAXIS PROTEIN MCPB"/>
    <property type="match status" value="1"/>
</dbReference>
<evidence type="ECO:0000259" key="9">
    <source>
        <dbReference type="PROSITE" id="PS50192"/>
    </source>
</evidence>
<dbReference type="InterPro" id="IPR004089">
    <property type="entry name" value="MCPsignal_dom"/>
</dbReference>
<feature type="coiled-coil region" evidence="6">
    <location>
        <begin position="365"/>
        <end position="394"/>
    </location>
</feature>
<dbReference type="SUPFAM" id="SSF58104">
    <property type="entry name" value="Methyl-accepting chemotaxis protein (MCP) signaling domain"/>
    <property type="match status" value="1"/>
</dbReference>
<protein>
    <submittedName>
        <fullName evidence="11">Methyl-accepting chemotaxis protein</fullName>
    </submittedName>
</protein>
<dbReference type="Gene3D" id="6.10.340.10">
    <property type="match status" value="1"/>
</dbReference>
<dbReference type="Proteomes" id="UP000292781">
    <property type="component" value="Unassembled WGS sequence"/>
</dbReference>
<keyword evidence="7" id="KW-0472">Membrane</keyword>
<keyword evidence="7" id="KW-0812">Transmembrane</keyword>
<dbReference type="RefSeq" id="WP_131309929.1">
    <property type="nucleotide sequence ID" value="NZ_SJFN01000017.1"/>
</dbReference>
<dbReference type="InterPro" id="IPR032255">
    <property type="entry name" value="HBM"/>
</dbReference>
<evidence type="ECO:0000313" key="11">
    <source>
        <dbReference type="EMBL" id="TBW36980.1"/>
    </source>
</evidence>
<evidence type="ECO:0000256" key="7">
    <source>
        <dbReference type="SAM" id="Phobius"/>
    </source>
</evidence>
<keyword evidence="6" id="KW-0175">Coiled coil</keyword>
<dbReference type="Pfam" id="PF00672">
    <property type="entry name" value="HAMP"/>
    <property type="match status" value="1"/>
</dbReference>
<comment type="subcellular location">
    <subcellularLocation>
        <location evidence="1">Cell inner membrane</location>
        <topology evidence="1">Multi-pass membrane protein</topology>
    </subcellularLocation>
</comment>
<comment type="caution">
    <text evidence="11">The sequence shown here is derived from an EMBL/GenBank/DDBJ whole genome shotgun (WGS) entry which is preliminary data.</text>
</comment>